<evidence type="ECO:0000256" key="3">
    <source>
        <dbReference type="ARBA" id="ARBA00023163"/>
    </source>
</evidence>
<name>A0A7W7C7T2_9PSEU</name>
<feature type="DNA-binding region" description="H-T-H motif" evidence="4">
    <location>
        <begin position="34"/>
        <end position="53"/>
    </location>
</feature>
<dbReference type="EMBL" id="JACHMH010000001">
    <property type="protein sequence ID" value="MBB4676061.1"/>
    <property type="molecule type" value="Genomic_DNA"/>
</dbReference>
<evidence type="ECO:0000256" key="2">
    <source>
        <dbReference type="ARBA" id="ARBA00023125"/>
    </source>
</evidence>
<dbReference type="Proteomes" id="UP000533598">
    <property type="component" value="Unassembled WGS sequence"/>
</dbReference>
<reference evidence="6 7" key="1">
    <citation type="submission" date="2020-08" db="EMBL/GenBank/DDBJ databases">
        <title>Sequencing the genomes of 1000 actinobacteria strains.</title>
        <authorList>
            <person name="Klenk H.-P."/>
        </authorList>
    </citation>
    <scope>NUCLEOTIDE SEQUENCE [LARGE SCALE GENOMIC DNA]</scope>
    <source>
        <strain evidence="6 7">DSM 44230</strain>
    </source>
</reference>
<organism evidence="6 7">
    <name type="scientific">Crossiella cryophila</name>
    <dbReference type="NCBI Taxonomy" id="43355"/>
    <lineage>
        <taxon>Bacteria</taxon>
        <taxon>Bacillati</taxon>
        <taxon>Actinomycetota</taxon>
        <taxon>Actinomycetes</taxon>
        <taxon>Pseudonocardiales</taxon>
        <taxon>Pseudonocardiaceae</taxon>
        <taxon>Crossiella</taxon>
    </lineage>
</organism>
<proteinExistence type="predicted"/>
<dbReference type="PRINTS" id="PR00455">
    <property type="entry name" value="HTHTETR"/>
</dbReference>
<evidence type="ECO:0000256" key="4">
    <source>
        <dbReference type="PROSITE-ProRule" id="PRU00335"/>
    </source>
</evidence>
<dbReference type="GO" id="GO:0000976">
    <property type="term" value="F:transcription cis-regulatory region binding"/>
    <property type="evidence" value="ECO:0007669"/>
    <property type="project" value="TreeGrafter"/>
</dbReference>
<dbReference type="Gene3D" id="1.10.357.10">
    <property type="entry name" value="Tetracycline Repressor, domain 2"/>
    <property type="match status" value="1"/>
</dbReference>
<gene>
    <name evidence="6" type="ORF">HNR67_002179</name>
</gene>
<feature type="domain" description="HTH tetR-type" evidence="5">
    <location>
        <begin position="11"/>
        <end position="71"/>
    </location>
</feature>
<keyword evidence="3" id="KW-0804">Transcription</keyword>
<evidence type="ECO:0000313" key="7">
    <source>
        <dbReference type="Proteomes" id="UP000533598"/>
    </source>
</evidence>
<sequence length="324" mass="33569">MARLTRAELQEQNRGRILDAARAEFAERGYREAKIDDIADRAGLTRGAVYSNFPGKRALYFAVLAGAALTQPAATEPVDGSTRGALAAFARSWLARTANPELIGEVLAEEDTRGVYAQLLEIQAVMLGTGLGDGGAQRARLALTALHGANQLATLAPDFVAADAVAAACAQLADLPVADPWSPPTALPQLTRPGSAWPESVAVCTVHATMIELNADGLILFLGPDRLGAVEDLAHGTGEPVTLVLGARWSAELRVLAGLTLAGFGHNLRAAGGKPGQLRVVCDASVPAIAERLGMTGQETAIRVEGGRIAARADGAGAGYALTR</sequence>
<evidence type="ECO:0000313" key="6">
    <source>
        <dbReference type="EMBL" id="MBB4676061.1"/>
    </source>
</evidence>
<dbReference type="AlphaFoldDB" id="A0A7W7C7T2"/>
<protein>
    <submittedName>
        <fullName evidence="6">AcrR family transcriptional regulator</fullName>
    </submittedName>
</protein>
<dbReference type="Pfam" id="PF00440">
    <property type="entry name" value="TetR_N"/>
    <property type="match status" value="1"/>
</dbReference>
<evidence type="ECO:0000259" key="5">
    <source>
        <dbReference type="PROSITE" id="PS50977"/>
    </source>
</evidence>
<dbReference type="PANTHER" id="PTHR30055:SF234">
    <property type="entry name" value="HTH-TYPE TRANSCRIPTIONAL REGULATOR BETI"/>
    <property type="match status" value="1"/>
</dbReference>
<dbReference type="RefSeq" id="WP_185001931.1">
    <property type="nucleotide sequence ID" value="NZ_BAAAUI010000065.1"/>
</dbReference>
<evidence type="ECO:0000256" key="1">
    <source>
        <dbReference type="ARBA" id="ARBA00023015"/>
    </source>
</evidence>
<keyword evidence="7" id="KW-1185">Reference proteome</keyword>
<dbReference type="InterPro" id="IPR009057">
    <property type="entry name" value="Homeodomain-like_sf"/>
</dbReference>
<accession>A0A7W7C7T2</accession>
<keyword evidence="1" id="KW-0805">Transcription regulation</keyword>
<keyword evidence="2 4" id="KW-0238">DNA-binding</keyword>
<dbReference type="InterPro" id="IPR001647">
    <property type="entry name" value="HTH_TetR"/>
</dbReference>
<dbReference type="PANTHER" id="PTHR30055">
    <property type="entry name" value="HTH-TYPE TRANSCRIPTIONAL REGULATOR RUTR"/>
    <property type="match status" value="1"/>
</dbReference>
<dbReference type="InterPro" id="IPR050109">
    <property type="entry name" value="HTH-type_TetR-like_transc_reg"/>
</dbReference>
<comment type="caution">
    <text evidence="6">The sequence shown here is derived from an EMBL/GenBank/DDBJ whole genome shotgun (WGS) entry which is preliminary data.</text>
</comment>
<dbReference type="PROSITE" id="PS50977">
    <property type="entry name" value="HTH_TETR_2"/>
    <property type="match status" value="1"/>
</dbReference>
<dbReference type="GO" id="GO:0003700">
    <property type="term" value="F:DNA-binding transcription factor activity"/>
    <property type="evidence" value="ECO:0007669"/>
    <property type="project" value="TreeGrafter"/>
</dbReference>
<dbReference type="SUPFAM" id="SSF46689">
    <property type="entry name" value="Homeodomain-like"/>
    <property type="match status" value="1"/>
</dbReference>